<evidence type="ECO:0000259" key="1">
    <source>
        <dbReference type="Pfam" id="PF13460"/>
    </source>
</evidence>
<dbReference type="EMBL" id="ANMG01000005">
    <property type="protein sequence ID" value="EMD29244.1"/>
    <property type="molecule type" value="Genomic_DNA"/>
</dbReference>
<dbReference type="Gene3D" id="3.40.50.720">
    <property type="entry name" value="NAD(P)-binding Rossmann-like Domain"/>
    <property type="match status" value="1"/>
</dbReference>
<dbReference type="Proteomes" id="UP000014137">
    <property type="component" value="Unassembled WGS sequence"/>
</dbReference>
<evidence type="ECO:0000313" key="2">
    <source>
        <dbReference type="EMBL" id="EMD29244.1"/>
    </source>
</evidence>
<dbReference type="PANTHER" id="PTHR43355">
    <property type="entry name" value="FLAVIN REDUCTASE (NADPH)"/>
    <property type="match status" value="1"/>
</dbReference>
<dbReference type="InterPro" id="IPR036291">
    <property type="entry name" value="NAD(P)-bd_dom_sf"/>
</dbReference>
<gene>
    <name evidence="2" type="ORF">C791_4984</name>
</gene>
<dbReference type="PATRIC" id="fig|1238180.3.peg.970"/>
<dbReference type="Pfam" id="PF13460">
    <property type="entry name" value="NAD_binding_10"/>
    <property type="match status" value="1"/>
</dbReference>
<sequence>MFMHLTVLAASGSTGLSLTRQALDRGHIVRAIARNPDRITVPDAPGLTKIVADVFHTDEIDSALEGSELVLSGLGVPKGTKPGVLTAGARSAVASGARVIWLGAYGTGPSAAVASALNRLVLKGLGAEVADKVESDAVVTEAGGTVFHAGPLTNKPISPNRRTVGLDASPKSIFRIMVSRDTVAAAMLDEAENPQFPGRIAVPLTR</sequence>
<proteinExistence type="predicted"/>
<dbReference type="GO" id="GO:0004074">
    <property type="term" value="F:biliverdin reductase [NAD(P)H] activity"/>
    <property type="evidence" value="ECO:0007669"/>
    <property type="project" value="TreeGrafter"/>
</dbReference>
<dbReference type="InterPro" id="IPR051606">
    <property type="entry name" value="Polyketide_Oxido-like"/>
</dbReference>
<reference evidence="2 3" key="1">
    <citation type="submission" date="2012-10" db="EMBL/GenBank/DDBJ databases">
        <title>Genome assembly of Amycolatopsis azurea DSM 43854.</title>
        <authorList>
            <person name="Khatri I."/>
            <person name="Kaur I."/>
            <person name="Subramanian S."/>
            <person name="Mayilraj S."/>
        </authorList>
    </citation>
    <scope>NUCLEOTIDE SEQUENCE [LARGE SCALE GENOMIC DNA]</scope>
    <source>
        <strain evidence="2 3">DSM 43854</strain>
    </source>
</reference>
<evidence type="ECO:0000313" key="3">
    <source>
        <dbReference type="Proteomes" id="UP000014137"/>
    </source>
</evidence>
<dbReference type="PANTHER" id="PTHR43355:SF2">
    <property type="entry name" value="FLAVIN REDUCTASE (NADPH)"/>
    <property type="match status" value="1"/>
</dbReference>
<dbReference type="AlphaFoldDB" id="M2P290"/>
<organism evidence="2 3">
    <name type="scientific">Amycolatopsis azurea DSM 43854</name>
    <dbReference type="NCBI Taxonomy" id="1238180"/>
    <lineage>
        <taxon>Bacteria</taxon>
        <taxon>Bacillati</taxon>
        <taxon>Actinomycetota</taxon>
        <taxon>Actinomycetes</taxon>
        <taxon>Pseudonocardiales</taxon>
        <taxon>Pseudonocardiaceae</taxon>
        <taxon>Amycolatopsis</taxon>
    </lineage>
</organism>
<dbReference type="GO" id="GO:0042602">
    <property type="term" value="F:riboflavin reductase (NADPH) activity"/>
    <property type="evidence" value="ECO:0007669"/>
    <property type="project" value="TreeGrafter"/>
</dbReference>
<name>M2P290_9PSEU</name>
<protein>
    <submittedName>
        <fullName evidence="2">Putative flavin reductase</fullName>
    </submittedName>
</protein>
<comment type="caution">
    <text evidence="2">The sequence shown here is derived from an EMBL/GenBank/DDBJ whole genome shotgun (WGS) entry which is preliminary data.</text>
</comment>
<feature type="domain" description="NAD(P)-binding" evidence="1">
    <location>
        <begin position="10"/>
        <end position="194"/>
    </location>
</feature>
<dbReference type="SUPFAM" id="SSF51735">
    <property type="entry name" value="NAD(P)-binding Rossmann-fold domains"/>
    <property type="match status" value="1"/>
</dbReference>
<accession>M2P290</accession>
<dbReference type="InterPro" id="IPR016040">
    <property type="entry name" value="NAD(P)-bd_dom"/>
</dbReference>